<evidence type="ECO:0000313" key="3">
    <source>
        <dbReference type="Proteomes" id="UP000241639"/>
    </source>
</evidence>
<name>A0A2T4Z918_9BACL</name>
<dbReference type="AlphaFoldDB" id="A0A2T4Z918"/>
<sequence length="174" mass="18962">MSNDWNNVIGRDVKAALQNIADTERQSAEAKQIARAAETKADEAKEIAQQAVTKADSVQTQLDTIVVEGDSSVEAAQARVNAMGQEYPTLKTRLDDSDARMVAISNDVDDVKKEADKSTSYFNTLWQPPIMPDTILGEGVPDNTNPDDQLAHLLDPLVTEDPDYVTKMSLGKDA</sequence>
<accession>A0A2T4Z918</accession>
<comment type="caution">
    <text evidence="2">The sequence shown here is derived from an EMBL/GenBank/DDBJ whole genome shotgun (WGS) entry which is preliminary data.</text>
</comment>
<dbReference type="RefSeq" id="WP_107725198.1">
    <property type="nucleotide sequence ID" value="NZ_PZZP01000001.1"/>
</dbReference>
<organism evidence="2 3">
    <name type="scientific">Desmospora activa DSM 45169</name>
    <dbReference type="NCBI Taxonomy" id="1121389"/>
    <lineage>
        <taxon>Bacteria</taxon>
        <taxon>Bacillati</taxon>
        <taxon>Bacillota</taxon>
        <taxon>Bacilli</taxon>
        <taxon>Bacillales</taxon>
        <taxon>Thermoactinomycetaceae</taxon>
        <taxon>Desmospora</taxon>
    </lineage>
</organism>
<dbReference type="Proteomes" id="UP000241639">
    <property type="component" value="Unassembled WGS sequence"/>
</dbReference>
<dbReference type="EMBL" id="PZZP01000001">
    <property type="protein sequence ID" value="PTM58386.1"/>
    <property type="molecule type" value="Genomic_DNA"/>
</dbReference>
<keyword evidence="3" id="KW-1185">Reference proteome</keyword>
<gene>
    <name evidence="2" type="ORF">C8J48_0968</name>
</gene>
<feature type="coiled-coil region" evidence="1">
    <location>
        <begin position="13"/>
        <end position="54"/>
    </location>
</feature>
<dbReference type="OrthoDB" id="2404754at2"/>
<evidence type="ECO:0000256" key="1">
    <source>
        <dbReference type="SAM" id="Coils"/>
    </source>
</evidence>
<proteinExistence type="predicted"/>
<reference evidence="2 3" key="1">
    <citation type="submission" date="2018-04" db="EMBL/GenBank/DDBJ databases">
        <title>Genomic Encyclopedia of Archaeal and Bacterial Type Strains, Phase II (KMG-II): from individual species to whole genera.</title>
        <authorList>
            <person name="Goeker M."/>
        </authorList>
    </citation>
    <scope>NUCLEOTIDE SEQUENCE [LARGE SCALE GENOMIC DNA]</scope>
    <source>
        <strain evidence="2 3">DSM 45169</strain>
    </source>
</reference>
<protein>
    <submittedName>
        <fullName evidence="2">Uncharacterized protein</fullName>
    </submittedName>
</protein>
<evidence type="ECO:0000313" key="2">
    <source>
        <dbReference type="EMBL" id="PTM58386.1"/>
    </source>
</evidence>
<keyword evidence="1" id="KW-0175">Coiled coil</keyword>